<dbReference type="EMBL" id="MN043729">
    <property type="protein sequence ID" value="QDP42957.1"/>
    <property type="molecule type" value="Genomic_DNA"/>
</dbReference>
<organism evidence="1 2">
    <name type="scientific">Bacillus phage vB_BmeM-Goe8</name>
    <dbReference type="NCBI Taxonomy" id="2593638"/>
    <lineage>
        <taxon>Viruses</taxon>
        <taxon>Duplodnaviria</taxon>
        <taxon>Heunggongvirae</taxon>
        <taxon>Uroviricota</taxon>
        <taxon>Caudoviricetes</taxon>
        <taxon>Herelleviridae</taxon>
        <taxon>Bastillevirinae</taxon>
        <taxon>Goettingenvirus</taxon>
        <taxon>Goettingenvirus goe8</taxon>
    </lineage>
</organism>
<sequence length="87" mass="9841">MAVREFPNKPTFVYFGYNDVRSVSSIIESTGQGVLGFSNRDHWDTRSEMQPVQLVFSSPDDVTAVMEMLESIRVAMEDKTGEGFKDE</sequence>
<name>A0A516KN04_9CAUD</name>
<evidence type="ECO:0000313" key="2">
    <source>
        <dbReference type="Proteomes" id="UP000317800"/>
    </source>
</evidence>
<gene>
    <name evidence="1" type="ORF">Goe8_c01840</name>
</gene>
<reference evidence="1 2" key="1">
    <citation type="submission" date="2019-06" db="EMBL/GenBank/DDBJ databases">
        <authorList>
            <person name="Hertel R."/>
        </authorList>
    </citation>
    <scope>NUCLEOTIDE SEQUENCE [LARGE SCALE GENOMIC DNA]</scope>
</reference>
<dbReference type="Proteomes" id="UP000317800">
    <property type="component" value="Segment"/>
</dbReference>
<evidence type="ECO:0000313" key="1">
    <source>
        <dbReference type="EMBL" id="QDP42957.1"/>
    </source>
</evidence>
<keyword evidence="2" id="KW-1185">Reference proteome</keyword>
<proteinExistence type="predicted"/>
<accession>A0A516KN04</accession>
<protein>
    <submittedName>
        <fullName evidence="1">Uncharacterized protein</fullName>
    </submittedName>
</protein>